<dbReference type="InterPro" id="IPR038377">
    <property type="entry name" value="Na/Glc_symporter_sf"/>
</dbReference>
<feature type="transmembrane region" description="Helical" evidence="12">
    <location>
        <begin position="74"/>
        <end position="95"/>
    </location>
</feature>
<feature type="transmembrane region" description="Helical" evidence="12">
    <location>
        <begin position="115"/>
        <end position="138"/>
    </location>
</feature>
<dbReference type="Gene3D" id="1.20.1730.10">
    <property type="entry name" value="Sodium/glucose cotransporter"/>
    <property type="match status" value="1"/>
</dbReference>
<comment type="caution">
    <text evidence="13">The sequence shown here is derived from an EMBL/GenBank/DDBJ whole genome shotgun (WGS) entry which is preliminary data.</text>
</comment>
<feature type="transmembrane region" description="Helical" evidence="12">
    <location>
        <begin position="43"/>
        <end position="62"/>
    </location>
</feature>
<evidence type="ECO:0000256" key="1">
    <source>
        <dbReference type="ARBA" id="ARBA00004651"/>
    </source>
</evidence>
<proteinExistence type="inferred from homology"/>
<keyword evidence="5 12" id="KW-0812">Transmembrane</keyword>
<evidence type="ECO:0000256" key="3">
    <source>
        <dbReference type="ARBA" id="ARBA00022448"/>
    </source>
</evidence>
<evidence type="ECO:0000256" key="2">
    <source>
        <dbReference type="ARBA" id="ARBA00006434"/>
    </source>
</evidence>
<feature type="transmembrane region" description="Helical" evidence="12">
    <location>
        <begin position="427"/>
        <end position="445"/>
    </location>
</feature>
<keyword evidence="14" id="KW-1185">Reference proteome</keyword>
<feature type="transmembrane region" description="Helical" evidence="12">
    <location>
        <begin position="373"/>
        <end position="392"/>
    </location>
</feature>
<evidence type="ECO:0000256" key="8">
    <source>
        <dbReference type="ARBA" id="ARBA00023065"/>
    </source>
</evidence>
<dbReference type="OrthoDB" id="9789704at2"/>
<evidence type="ECO:0000313" key="13">
    <source>
        <dbReference type="EMBL" id="RXS94918.1"/>
    </source>
</evidence>
<keyword evidence="4" id="KW-1003">Cell membrane</keyword>
<keyword evidence="3" id="KW-0813">Transport</keyword>
<keyword evidence="10" id="KW-0739">Sodium transport</keyword>
<evidence type="ECO:0000256" key="9">
    <source>
        <dbReference type="ARBA" id="ARBA00023136"/>
    </source>
</evidence>
<organism evidence="13 14">
    <name type="scientific">Silvibacterium dinghuense</name>
    <dbReference type="NCBI Taxonomy" id="1560006"/>
    <lineage>
        <taxon>Bacteria</taxon>
        <taxon>Pseudomonadati</taxon>
        <taxon>Acidobacteriota</taxon>
        <taxon>Terriglobia</taxon>
        <taxon>Terriglobales</taxon>
        <taxon>Acidobacteriaceae</taxon>
        <taxon>Silvibacterium</taxon>
    </lineage>
</organism>
<dbReference type="PROSITE" id="PS50283">
    <property type="entry name" value="NA_SOLUT_SYMP_3"/>
    <property type="match status" value="1"/>
</dbReference>
<feature type="transmembrane region" description="Helical" evidence="12">
    <location>
        <begin position="465"/>
        <end position="485"/>
    </location>
</feature>
<dbReference type="PANTHER" id="PTHR42985">
    <property type="entry name" value="SODIUM-COUPLED MONOCARBOXYLATE TRANSPORTER"/>
    <property type="match status" value="1"/>
</dbReference>
<dbReference type="EMBL" id="SDMK01000002">
    <property type="protein sequence ID" value="RXS94918.1"/>
    <property type="molecule type" value="Genomic_DNA"/>
</dbReference>
<dbReference type="CDD" id="cd11495">
    <property type="entry name" value="SLC5sbd_NIS-like_u3"/>
    <property type="match status" value="1"/>
</dbReference>
<feature type="transmembrane region" description="Helical" evidence="12">
    <location>
        <begin position="222"/>
        <end position="242"/>
    </location>
</feature>
<keyword evidence="6 12" id="KW-1133">Transmembrane helix</keyword>
<dbReference type="NCBIfam" id="TIGR00813">
    <property type="entry name" value="sss"/>
    <property type="match status" value="1"/>
</dbReference>
<dbReference type="GO" id="GO:0005886">
    <property type="term" value="C:plasma membrane"/>
    <property type="evidence" value="ECO:0007669"/>
    <property type="project" value="UniProtKB-SubCell"/>
</dbReference>
<feature type="transmembrane region" description="Helical" evidence="12">
    <location>
        <begin position="6"/>
        <end position="23"/>
    </location>
</feature>
<evidence type="ECO:0000256" key="12">
    <source>
        <dbReference type="SAM" id="Phobius"/>
    </source>
</evidence>
<dbReference type="InterPro" id="IPR051163">
    <property type="entry name" value="Sodium:Solute_Symporter_SSF"/>
</dbReference>
<evidence type="ECO:0000256" key="7">
    <source>
        <dbReference type="ARBA" id="ARBA00023053"/>
    </source>
</evidence>
<feature type="transmembrane region" description="Helical" evidence="12">
    <location>
        <begin position="150"/>
        <end position="170"/>
    </location>
</feature>
<evidence type="ECO:0000313" key="14">
    <source>
        <dbReference type="Proteomes" id="UP000290253"/>
    </source>
</evidence>
<dbReference type="PANTHER" id="PTHR42985:SF32">
    <property type="entry name" value="SODIUM IODIDE SYMPORTER"/>
    <property type="match status" value="1"/>
</dbReference>
<evidence type="ECO:0000256" key="4">
    <source>
        <dbReference type="ARBA" id="ARBA00022475"/>
    </source>
</evidence>
<sequence>MRTADVLVIAAYIAGLIGIGLRFSRRQNTTDEYFVGGRSIPGWATGLSLLATIITSVTFIAYPGSSYAGDWSLMVPGLLFVGVLALVGRVIVPFFRHVVRMSVYEYFGHRFGPRVRLYASLAFAAGHFSKMAFVFYLLALTLAGMTGWPVQRIIVLTAAITIFYTLIGGVKAVVWSDVVQGFVLWTGILVSLGYLLFLPAQGPHAVLADVWKHGKMSLGSTALRFDQPTILVLVIYGFFFYLQKYTADQTVVQRYLIAKSDKSALRGIALGAGLCVPVWAAFMLIGSLLWSFYRLTGERLPKSITKPDQVFPHFLLTHLPAGLAGLFIAALLGAAMAMLASDMNCFSVIATEDFYRLARPQSSDRELLRVGRIVVALCGAAAAAMAILLVHSQGSALSLYYTLTSIVAGGLAGLFLLAFLVPRATPAGATAGVLAGLLFTAWGVLTENGKILNLVHWNFTWHDYMLGALGHVVVLGVGVAASLLLPGTPRSSELTWQGWRRRMSSATEMSVPKLSAPFTYSIDREPR</sequence>
<feature type="transmembrane region" description="Helical" evidence="12">
    <location>
        <begin position="263"/>
        <end position="293"/>
    </location>
</feature>
<dbReference type="GO" id="GO:0006814">
    <property type="term" value="P:sodium ion transport"/>
    <property type="evidence" value="ECO:0007669"/>
    <property type="project" value="UniProtKB-KW"/>
</dbReference>
<keyword evidence="7" id="KW-0915">Sodium</keyword>
<dbReference type="Proteomes" id="UP000290253">
    <property type="component" value="Unassembled WGS sequence"/>
</dbReference>
<protein>
    <submittedName>
        <fullName evidence="13">Sodium transporter</fullName>
    </submittedName>
</protein>
<accession>A0A4Q1SDE8</accession>
<dbReference type="GO" id="GO:0015293">
    <property type="term" value="F:symporter activity"/>
    <property type="evidence" value="ECO:0007669"/>
    <property type="project" value="TreeGrafter"/>
</dbReference>
<comment type="similarity">
    <text evidence="2 11">Belongs to the sodium:solute symporter (SSF) (TC 2.A.21) family.</text>
</comment>
<evidence type="ECO:0000256" key="6">
    <source>
        <dbReference type="ARBA" id="ARBA00022989"/>
    </source>
</evidence>
<feature type="transmembrane region" description="Helical" evidence="12">
    <location>
        <begin position="398"/>
        <end position="420"/>
    </location>
</feature>
<dbReference type="Pfam" id="PF00474">
    <property type="entry name" value="SSF"/>
    <property type="match status" value="1"/>
</dbReference>
<feature type="transmembrane region" description="Helical" evidence="12">
    <location>
        <begin position="313"/>
        <end position="339"/>
    </location>
</feature>
<feature type="transmembrane region" description="Helical" evidence="12">
    <location>
        <begin position="182"/>
        <end position="202"/>
    </location>
</feature>
<reference evidence="13 14" key="1">
    <citation type="journal article" date="2016" name="Int. J. Syst. Evol. Microbiol.">
        <title>Acidipila dinghuensis sp. nov., an acidobacterium isolated from forest soil.</title>
        <authorList>
            <person name="Jiang Y.W."/>
            <person name="Wang J."/>
            <person name="Chen M.H."/>
            <person name="Lv Y.Y."/>
            <person name="Qiu L.H."/>
        </authorList>
    </citation>
    <scope>NUCLEOTIDE SEQUENCE [LARGE SCALE GENOMIC DNA]</scope>
    <source>
        <strain evidence="13 14">DHOF10</strain>
    </source>
</reference>
<evidence type="ECO:0000256" key="11">
    <source>
        <dbReference type="RuleBase" id="RU362091"/>
    </source>
</evidence>
<dbReference type="AlphaFoldDB" id="A0A4Q1SDE8"/>
<dbReference type="RefSeq" id="WP_129208087.1">
    <property type="nucleotide sequence ID" value="NZ_BMGU01000003.1"/>
</dbReference>
<dbReference type="InterPro" id="IPR001734">
    <property type="entry name" value="Na/solute_symporter"/>
</dbReference>
<gene>
    <name evidence="13" type="ORF">ESZ00_09765</name>
</gene>
<keyword evidence="8" id="KW-0406">Ion transport</keyword>
<evidence type="ECO:0000256" key="5">
    <source>
        <dbReference type="ARBA" id="ARBA00022692"/>
    </source>
</evidence>
<name>A0A4Q1SDE8_9BACT</name>
<keyword evidence="9 12" id="KW-0472">Membrane</keyword>
<comment type="subcellular location">
    <subcellularLocation>
        <location evidence="1">Cell membrane</location>
        <topology evidence="1">Multi-pass membrane protein</topology>
    </subcellularLocation>
</comment>
<evidence type="ECO:0000256" key="10">
    <source>
        <dbReference type="ARBA" id="ARBA00023201"/>
    </source>
</evidence>